<dbReference type="Gene3D" id="3.90.120.10">
    <property type="entry name" value="DNA Methylase, subunit A, domain 2"/>
    <property type="match status" value="1"/>
</dbReference>
<sequence length="370" mass="40097">MPRKDLAVRPGHSSSASRAKRVSSMSRCLSVLVPVSLAGCTFHTTTNSKEHRERRLYICGDMHGAGGQALGLEQAAFEHEVLVEFDHSACETVKLNRPSWNVLEQDLLSWSAKSYEGVDLVAGGVPCPPFSKAGKQLGAEDERNLFPKALDIVDEVRPKAVMFENVRGLLDPVFAEYRLDVETQLARMGYRGSWKLLNASSYGVSQLRPRVIFVALNSNYADHFEWPLGNLTGPPSVGSLLHDLMAEKGWVGADAWAAHASRIAPTLVGGSKKHGGPDLGPTRARAAWAALGVNGKSLADEAPDTDFEGMPRLTVRMAARVQGFPNSWHLFGRKTAAYRQVGNAFPPPVAAAVGNQIHKALSSRRLLSVA</sequence>
<comment type="catalytic activity">
    <reaction evidence="7">
        <text>a 2'-deoxycytidine in DNA + S-adenosyl-L-methionine = a 5-methyl-2'-deoxycytidine in DNA + S-adenosyl-L-homocysteine + H(+)</text>
        <dbReference type="Rhea" id="RHEA:13681"/>
        <dbReference type="Rhea" id="RHEA-COMP:11369"/>
        <dbReference type="Rhea" id="RHEA-COMP:11370"/>
        <dbReference type="ChEBI" id="CHEBI:15378"/>
        <dbReference type="ChEBI" id="CHEBI:57856"/>
        <dbReference type="ChEBI" id="CHEBI:59789"/>
        <dbReference type="ChEBI" id="CHEBI:85452"/>
        <dbReference type="ChEBI" id="CHEBI:85454"/>
        <dbReference type="EC" id="2.1.1.37"/>
    </reaction>
</comment>
<dbReference type="GO" id="GO:0044027">
    <property type="term" value="P:negative regulation of gene expression via chromosomal CpG island methylation"/>
    <property type="evidence" value="ECO:0007669"/>
    <property type="project" value="TreeGrafter"/>
</dbReference>
<dbReference type="InterPro" id="IPR050390">
    <property type="entry name" value="C5-Methyltransferase"/>
</dbReference>
<dbReference type="AlphaFoldDB" id="A0A399QFA6"/>
<dbReference type="NCBIfam" id="TIGR00675">
    <property type="entry name" value="dcm"/>
    <property type="match status" value="1"/>
</dbReference>
<proteinExistence type="inferred from homology"/>
<dbReference type="EMBL" id="QWED01000034">
    <property type="protein sequence ID" value="RIJ17706.1"/>
    <property type="molecule type" value="Genomic_DNA"/>
</dbReference>
<dbReference type="PRINTS" id="PR00105">
    <property type="entry name" value="C5METTRFRASE"/>
</dbReference>
<dbReference type="SUPFAM" id="SSF53335">
    <property type="entry name" value="S-adenosyl-L-methionine-dependent methyltransferases"/>
    <property type="match status" value="1"/>
</dbReference>
<name>A0A399QFA6_9MICO</name>
<dbReference type="PANTHER" id="PTHR10629">
    <property type="entry name" value="CYTOSINE-SPECIFIC METHYLTRANSFERASE"/>
    <property type="match status" value="1"/>
</dbReference>
<evidence type="ECO:0000256" key="3">
    <source>
        <dbReference type="ARBA" id="ARBA00022691"/>
    </source>
</evidence>
<dbReference type="PROSITE" id="PS51679">
    <property type="entry name" value="SAM_MT_C5"/>
    <property type="match status" value="1"/>
</dbReference>
<dbReference type="GO" id="GO:0032259">
    <property type="term" value="P:methylation"/>
    <property type="evidence" value="ECO:0007669"/>
    <property type="project" value="UniProtKB-KW"/>
</dbReference>
<organism evidence="8 9">
    <name type="scientific">Clavibacter nebraskensis</name>
    <dbReference type="NCBI Taxonomy" id="31963"/>
    <lineage>
        <taxon>Bacteria</taxon>
        <taxon>Bacillati</taxon>
        <taxon>Actinomycetota</taxon>
        <taxon>Actinomycetes</taxon>
        <taxon>Micrococcales</taxon>
        <taxon>Microbacteriaceae</taxon>
        <taxon>Clavibacter</taxon>
    </lineage>
</organism>
<accession>A0A399QFA6</accession>
<dbReference type="PROSITE" id="PS00095">
    <property type="entry name" value="C5_MTASE_2"/>
    <property type="match status" value="1"/>
</dbReference>
<dbReference type="Gene3D" id="3.40.50.150">
    <property type="entry name" value="Vaccinia Virus protein VP39"/>
    <property type="match status" value="1"/>
</dbReference>
<evidence type="ECO:0000256" key="1">
    <source>
        <dbReference type="ARBA" id="ARBA00022603"/>
    </source>
</evidence>
<dbReference type="InterPro" id="IPR029063">
    <property type="entry name" value="SAM-dependent_MTases_sf"/>
</dbReference>
<dbReference type="InterPro" id="IPR001525">
    <property type="entry name" value="C5_MeTfrase"/>
</dbReference>
<keyword evidence="4" id="KW-0680">Restriction system</keyword>
<evidence type="ECO:0000313" key="8">
    <source>
        <dbReference type="EMBL" id="RIJ17706.1"/>
    </source>
</evidence>
<dbReference type="Pfam" id="PF00145">
    <property type="entry name" value="DNA_methylase"/>
    <property type="match status" value="1"/>
</dbReference>
<feature type="active site" evidence="5">
    <location>
        <position position="127"/>
    </location>
</feature>
<evidence type="ECO:0000313" key="9">
    <source>
        <dbReference type="Proteomes" id="UP000265361"/>
    </source>
</evidence>
<dbReference type="Proteomes" id="UP000265361">
    <property type="component" value="Unassembled WGS sequence"/>
</dbReference>
<evidence type="ECO:0000256" key="4">
    <source>
        <dbReference type="ARBA" id="ARBA00022747"/>
    </source>
</evidence>
<evidence type="ECO:0000256" key="2">
    <source>
        <dbReference type="ARBA" id="ARBA00022679"/>
    </source>
</evidence>
<dbReference type="EC" id="2.1.1.37" evidence="7"/>
<evidence type="ECO:0000256" key="7">
    <source>
        <dbReference type="RuleBase" id="RU000417"/>
    </source>
</evidence>
<dbReference type="GO" id="GO:0003677">
    <property type="term" value="F:DNA binding"/>
    <property type="evidence" value="ECO:0007669"/>
    <property type="project" value="TreeGrafter"/>
</dbReference>
<dbReference type="PROSITE" id="PS00094">
    <property type="entry name" value="C5_MTASE_1"/>
    <property type="match status" value="1"/>
</dbReference>
<dbReference type="GO" id="GO:0003886">
    <property type="term" value="F:DNA (cytosine-5-)-methyltransferase activity"/>
    <property type="evidence" value="ECO:0007669"/>
    <property type="project" value="UniProtKB-EC"/>
</dbReference>
<keyword evidence="2 5" id="KW-0808">Transferase</keyword>
<evidence type="ECO:0000256" key="6">
    <source>
        <dbReference type="RuleBase" id="RU000416"/>
    </source>
</evidence>
<dbReference type="GO" id="GO:0009307">
    <property type="term" value="P:DNA restriction-modification system"/>
    <property type="evidence" value="ECO:0007669"/>
    <property type="project" value="UniProtKB-KW"/>
</dbReference>
<reference evidence="8 9" key="1">
    <citation type="submission" date="2018-08" db="EMBL/GenBank/DDBJ databases">
        <title>Genome Sequence of Clavibacter michiganensis Subspecies type strains, and the Atypical Peach-Colored Strains Isolated from Tomato.</title>
        <authorList>
            <person name="Osdaghi E."/>
            <person name="Portier P."/>
            <person name="Briand M."/>
            <person name="Jacques M.-A."/>
        </authorList>
    </citation>
    <scope>NUCLEOTIDE SEQUENCE [LARGE SCALE GENOMIC DNA]</scope>
    <source>
        <strain evidence="8 9">CFBP 7577</strain>
    </source>
</reference>
<dbReference type="REBASE" id="301576">
    <property type="entry name" value="M.Cmi7577ORF2535P"/>
</dbReference>
<comment type="similarity">
    <text evidence="5 6">Belongs to the class I-like SAM-binding methyltransferase superfamily. C5-methyltransferase family.</text>
</comment>
<dbReference type="PANTHER" id="PTHR10629:SF52">
    <property type="entry name" value="DNA (CYTOSINE-5)-METHYLTRANSFERASE 1"/>
    <property type="match status" value="1"/>
</dbReference>
<evidence type="ECO:0000256" key="5">
    <source>
        <dbReference type="PROSITE-ProRule" id="PRU01016"/>
    </source>
</evidence>
<comment type="caution">
    <text evidence="8">The sequence shown here is derived from an EMBL/GenBank/DDBJ whole genome shotgun (WGS) entry which is preliminary data.</text>
</comment>
<keyword evidence="1 5" id="KW-0489">Methyltransferase</keyword>
<protein>
    <recommendedName>
        <fullName evidence="7">Cytosine-specific methyltransferase</fullName>
        <ecNumber evidence="7">2.1.1.37</ecNumber>
    </recommendedName>
</protein>
<keyword evidence="3 5" id="KW-0949">S-adenosyl-L-methionine</keyword>
<dbReference type="InterPro" id="IPR031303">
    <property type="entry name" value="C5_meth_CS"/>
</dbReference>
<dbReference type="InterPro" id="IPR018117">
    <property type="entry name" value="C5_DNA_meth_AS"/>
</dbReference>
<gene>
    <name evidence="8" type="primary">dcm</name>
    <name evidence="8" type="ORF">DZF97_02535</name>
</gene>